<dbReference type="GeneID" id="56144796"/>
<dbReference type="OrthoDB" id="177829at2157"/>
<feature type="transmembrane region" description="Helical" evidence="1">
    <location>
        <begin position="40"/>
        <end position="62"/>
    </location>
</feature>
<reference evidence="2 3" key="1">
    <citation type="submission" date="2020-07" db="EMBL/GenBank/DDBJ databases">
        <title>Natrinema (YPL30) sp. nov. and Haloterrigena xxxxxx (YPL8) sp. nov., isolated from a salt mine.</title>
        <authorList>
            <person name="Cui H."/>
        </authorList>
    </citation>
    <scope>NUCLEOTIDE SEQUENCE [LARGE SCALE GENOMIC DNA]</scope>
    <source>
        <strain evidence="2 3">YPL13</strain>
    </source>
</reference>
<proteinExistence type="predicted"/>
<name>A0A7D6GP92_9EURY</name>
<protein>
    <submittedName>
        <fullName evidence="2">Uncharacterized protein</fullName>
    </submittedName>
</protein>
<keyword evidence="3" id="KW-1185">Reference proteome</keyword>
<evidence type="ECO:0000313" key="3">
    <source>
        <dbReference type="Proteomes" id="UP000510869"/>
    </source>
</evidence>
<keyword evidence="1" id="KW-0472">Membrane</keyword>
<dbReference type="KEGG" id="nay:HYG81_16285"/>
<sequence length="68" mass="6862">MLERPDAILTLIPLLAVSGLVARALIAAPGVGTGILTTPLAVAGYLAALAVVFLELLAWPIAERIGGS</sequence>
<evidence type="ECO:0000313" key="2">
    <source>
        <dbReference type="EMBL" id="QLK25621.1"/>
    </source>
</evidence>
<dbReference type="AlphaFoldDB" id="A0A7D6GP92"/>
<keyword evidence="1" id="KW-1133">Transmembrane helix</keyword>
<dbReference type="EMBL" id="CP059154">
    <property type="protein sequence ID" value="QLK25621.1"/>
    <property type="molecule type" value="Genomic_DNA"/>
</dbReference>
<dbReference type="RefSeq" id="WP_180840807.1">
    <property type="nucleotide sequence ID" value="NZ_CP059154.1"/>
</dbReference>
<dbReference type="Proteomes" id="UP000510869">
    <property type="component" value="Chromosome"/>
</dbReference>
<keyword evidence="1" id="KW-0812">Transmembrane</keyword>
<evidence type="ECO:0000256" key="1">
    <source>
        <dbReference type="SAM" id="Phobius"/>
    </source>
</evidence>
<accession>A0A7D6GP92</accession>
<gene>
    <name evidence="2" type="ORF">HYG81_16285</name>
</gene>
<organism evidence="2 3">
    <name type="scientific">Natrinema zhouii</name>
    <dbReference type="NCBI Taxonomy" id="1710539"/>
    <lineage>
        <taxon>Archaea</taxon>
        <taxon>Methanobacteriati</taxon>
        <taxon>Methanobacteriota</taxon>
        <taxon>Stenosarchaea group</taxon>
        <taxon>Halobacteria</taxon>
        <taxon>Halobacteriales</taxon>
        <taxon>Natrialbaceae</taxon>
        <taxon>Natrinema</taxon>
    </lineage>
</organism>